<dbReference type="AlphaFoldDB" id="A0A410VAL5"/>
<keyword evidence="4" id="KW-1185">Reference proteome</keyword>
<reference evidence="2" key="3">
    <citation type="submission" date="2022-12" db="EMBL/GenBank/DDBJ databases">
        <authorList>
            <person name="Sun Q."/>
            <person name="Zhou Y."/>
        </authorList>
    </citation>
    <scope>NUCLEOTIDE SEQUENCE</scope>
    <source>
        <strain evidence="2">CGMCC 1.15034</strain>
    </source>
</reference>
<feature type="transmembrane region" description="Helical" evidence="1">
    <location>
        <begin position="55"/>
        <end position="77"/>
    </location>
</feature>
<dbReference type="EMBL" id="BMHC01000002">
    <property type="protein sequence ID" value="GGI21812.1"/>
    <property type="molecule type" value="Genomic_DNA"/>
</dbReference>
<dbReference type="Proteomes" id="UP000593880">
    <property type="component" value="Chromosome"/>
</dbReference>
<protein>
    <submittedName>
        <fullName evidence="2">Uncharacterized protein</fullName>
    </submittedName>
</protein>
<accession>A0A410VAL5</accession>
<feature type="transmembrane region" description="Helical" evidence="1">
    <location>
        <begin position="12"/>
        <end position="35"/>
    </location>
</feature>
<organism evidence="2 5">
    <name type="scientific">Bradyrhizobium guangdongense</name>
    <dbReference type="NCBI Taxonomy" id="1325090"/>
    <lineage>
        <taxon>Bacteria</taxon>
        <taxon>Pseudomonadati</taxon>
        <taxon>Pseudomonadota</taxon>
        <taxon>Alphaproteobacteria</taxon>
        <taxon>Hyphomicrobiales</taxon>
        <taxon>Nitrobacteraceae</taxon>
        <taxon>Bradyrhizobium</taxon>
    </lineage>
</organism>
<keyword evidence="1" id="KW-0812">Transmembrane</keyword>
<reference evidence="3 4" key="2">
    <citation type="submission" date="2018-06" db="EMBL/GenBank/DDBJ databases">
        <title>Comparative genomics of rhizobia nodulating Arachis hypogaea in China.</title>
        <authorList>
            <person name="Li Y."/>
        </authorList>
    </citation>
    <scope>NUCLEOTIDE SEQUENCE [LARGE SCALE GENOMIC DNA]</scope>
    <source>
        <strain evidence="3 4">CCBAU 51658</strain>
    </source>
</reference>
<dbReference type="OrthoDB" id="2962700at2"/>
<evidence type="ECO:0000256" key="1">
    <source>
        <dbReference type="SAM" id="Phobius"/>
    </source>
</evidence>
<dbReference type="RefSeq" id="WP_128967381.1">
    <property type="nucleotide sequence ID" value="NZ_BMHC01000002.1"/>
</dbReference>
<dbReference type="EMBL" id="CP030057">
    <property type="protein sequence ID" value="QOZ61802.1"/>
    <property type="molecule type" value="Genomic_DNA"/>
</dbReference>
<feature type="transmembrane region" description="Helical" evidence="1">
    <location>
        <begin position="194"/>
        <end position="214"/>
    </location>
</feature>
<keyword evidence="1" id="KW-0472">Membrane</keyword>
<evidence type="ECO:0000313" key="3">
    <source>
        <dbReference type="EMBL" id="QOZ61802.1"/>
    </source>
</evidence>
<evidence type="ECO:0000313" key="5">
    <source>
        <dbReference type="Proteomes" id="UP000625079"/>
    </source>
</evidence>
<feature type="transmembrane region" description="Helical" evidence="1">
    <location>
        <begin position="226"/>
        <end position="247"/>
    </location>
</feature>
<feature type="transmembrane region" description="Helical" evidence="1">
    <location>
        <begin position="157"/>
        <end position="174"/>
    </location>
</feature>
<reference evidence="2" key="1">
    <citation type="journal article" date="2014" name="Int. J. Syst. Evol. Microbiol.">
        <title>Complete genome sequence of Corynebacterium casei LMG S-19264T (=DSM 44701T), isolated from a smear-ripened cheese.</title>
        <authorList>
            <consortium name="US DOE Joint Genome Institute (JGI-PGF)"/>
            <person name="Walter F."/>
            <person name="Albersmeier A."/>
            <person name="Kalinowski J."/>
            <person name="Ruckert C."/>
        </authorList>
    </citation>
    <scope>NUCLEOTIDE SEQUENCE</scope>
    <source>
        <strain evidence="2">CGMCC 1.15034</strain>
    </source>
</reference>
<feature type="transmembrane region" description="Helical" evidence="1">
    <location>
        <begin position="89"/>
        <end position="111"/>
    </location>
</feature>
<keyword evidence="1" id="KW-1133">Transmembrane helix</keyword>
<name>A0A410VAL5_9BRAD</name>
<evidence type="ECO:0000313" key="4">
    <source>
        <dbReference type="Proteomes" id="UP000593880"/>
    </source>
</evidence>
<sequence>MHTQHTRTPYASAALIVLVCVMVDVALHRLFSWTFDFDYFDNGLPQSVFVRNGTFPLAAVAGFLLMFGFLAAIFLRVRPSLGKLPLPAGQCFFMPIALIMFFGVLESAFVFPTPLRAEIITGVADALPYLLLGLLLDRFVRPMDGLRQGPAVEIAPWWSMLWVALFYVGGRYVVSYPVLHIASGYIARPAGTLIWTVACGLSVGAFHWLAGSAFPAATPLQKALRVAATLGIFWLMVQLFYALISAVSVADLVIRGAADTVYLAAGIYSLEALLRRSKPSA</sequence>
<proteinExistence type="predicted"/>
<dbReference type="Proteomes" id="UP000625079">
    <property type="component" value="Unassembled WGS sequence"/>
</dbReference>
<evidence type="ECO:0000313" key="2">
    <source>
        <dbReference type="EMBL" id="GGI21812.1"/>
    </source>
</evidence>
<gene>
    <name evidence="2" type="ORF">GCM10010987_16210</name>
    <name evidence="3" type="ORF">XH86_25995</name>
</gene>